<name>A0A834X401_9FABA</name>
<feature type="compositionally biased region" description="Polar residues" evidence="1">
    <location>
        <begin position="259"/>
        <end position="268"/>
    </location>
</feature>
<dbReference type="PANTHER" id="PTHR33825:SF4">
    <property type="entry name" value="OS05G0137600 PROTEIN"/>
    <property type="match status" value="1"/>
</dbReference>
<dbReference type="AlphaFoldDB" id="A0A834X401"/>
<dbReference type="OrthoDB" id="682251at2759"/>
<gene>
    <name evidence="3" type="ORF">G2W53_006102</name>
    <name evidence="4" type="ORF">G2W53_006107</name>
</gene>
<feature type="region of interest" description="Disordered" evidence="1">
    <location>
        <begin position="246"/>
        <end position="268"/>
    </location>
</feature>
<keyword evidence="5" id="KW-1185">Reference proteome</keyword>
<sequence>MGSQSVVLWNKLPLPMPLKPPAAMMAASYAPPLFRWRTSTTTASATSAVLISKPVTIISIPLPSTHSSTSVSATPPIQPVKNLGFRPTPQLGLLSLLFPLSMAFAAFFSMAVVSIPTMIAFGRLGASMKKLSEVASEEIPGTLSSLKLSSMELNDLTQQLNNLRFLGANDWLSLVRLVRSSGMLLSRVTLDDDTKDLFSEFAGSIFQSLTSHTCSRIEGGFCIDQVTELGASEMVDAKLNSGDSLEASSHVGSHAGESFSYQSRNPSM</sequence>
<comment type="caution">
    <text evidence="3">The sequence shown here is derived from an EMBL/GenBank/DDBJ whole genome shotgun (WGS) entry which is preliminary data.</text>
</comment>
<evidence type="ECO:0000256" key="1">
    <source>
        <dbReference type="SAM" id="MobiDB-lite"/>
    </source>
</evidence>
<accession>A0A834X401</accession>
<proteinExistence type="predicted"/>
<organism evidence="3 5">
    <name type="scientific">Senna tora</name>
    <dbReference type="NCBI Taxonomy" id="362788"/>
    <lineage>
        <taxon>Eukaryota</taxon>
        <taxon>Viridiplantae</taxon>
        <taxon>Streptophyta</taxon>
        <taxon>Embryophyta</taxon>
        <taxon>Tracheophyta</taxon>
        <taxon>Spermatophyta</taxon>
        <taxon>Magnoliopsida</taxon>
        <taxon>eudicotyledons</taxon>
        <taxon>Gunneridae</taxon>
        <taxon>Pentapetalae</taxon>
        <taxon>rosids</taxon>
        <taxon>fabids</taxon>
        <taxon>Fabales</taxon>
        <taxon>Fabaceae</taxon>
        <taxon>Caesalpinioideae</taxon>
        <taxon>Cassia clade</taxon>
        <taxon>Senna</taxon>
    </lineage>
</organism>
<dbReference type="PANTHER" id="PTHR33825">
    <property type="entry name" value="CHITINASE-LIKE PROTEIN"/>
    <property type="match status" value="1"/>
</dbReference>
<keyword evidence="2" id="KW-0472">Membrane</keyword>
<evidence type="ECO:0000313" key="4">
    <source>
        <dbReference type="EMBL" id="KAF7837625.1"/>
    </source>
</evidence>
<keyword evidence="2" id="KW-1133">Transmembrane helix</keyword>
<evidence type="ECO:0000256" key="2">
    <source>
        <dbReference type="SAM" id="Phobius"/>
    </source>
</evidence>
<feature type="transmembrane region" description="Helical" evidence="2">
    <location>
        <begin position="96"/>
        <end position="121"/>
    </location>
</feature>
<reference evidence="3" key="1">
    <citation type="submission" date="2020-09" db="EMBL/GenBank/DDBJ databases">
        <title>Genome-Enabled Discovery of Anthraquinone Biosynthesis in Senna tora.</title>
        <authorList>
            <person name="Kang S.-H."/>
            <person name="Pandey R.P."/>
            <person name="Lee C.-M."/>
            <person name="Sim J.-S."/>
            <person name="Jeong J.-T."/>
            <person name="Choi B.-S."/>
            <person name="Jung M."/>
            <person name="Ginzburg D."/>
            <person name="Zhao K."/>
            <person name="Won S.Y."/>
            <person name="Oh T.-J."/>
            <person name="Yu Y."/>
            <person name="Kim N.-H."/>
            <person name="Lee O.R."/>
            <person name="Lee T.-H."/>
            <person name="Bashyal P."/>
            <person name="Kim T.-S."/>
            <person name="Lee W.-H."/>
            <person name="Kawkins C."/>
            <person name="Kim C.-K."/>
            <person name="Kim J.S."/>
            <person name="Ahn B.O."/>
            <person name="Rhee S.Y."/>
            <person name="Sohng J.K."/>
        </authorList>
    </citation>
    <scope>NUCLEOTIDE SEQUENCE</scope>
    <source>
        <tissue evidence="3">Leaf</tissue>
    </source>
</reference>
<evidence type="ECO:0000313" key="3">
    <source>
        <dbReference type="EMBL" id="KAF7837620.1"/>
    </source>
</evidence>
<protein>
    <submittedName>
        <fullName evidence="3">Uncharacterized protein</fullName>
    </submittedName>
</protein>
<evidence type="ECO:0000313" key="5">
    <source>
        <dbReference type="Proteomes" id="UP000634136"/>
    </source>
</evidence>
<keyword evidence="2" id="KW-0812">Transmembrane</keyword>
<dbReference type="Proteomes" id="UP000634136">
    <property type="component" value="Unassembled WGS sequence"/>
</dbReference>
<dbReference type="EMBL" id="JAAIUW010000003">
    <property type="protein sequence ID" value="KAF7837620.1"/>
    <property type="molecule type" value="Genomic_DNA"/>
</dbReference>
<dbReference type="EMBL" id="JAAIUW010000003">
    <property type="protein sequence ID" value="KAF7837625.1"/>
    <property type="molecule type" value="Genomic_DNA"/>
</dbReference>